<evidence type="ECO:0000256" key="7">
    <source>
        <dbReference type="ARBA" id="ARBA00023316"/>
    </source>
</evidence>
<evidence type="ECO:0000256" key="5">
    <source>
        <dbReference type="ARBA" id="ARBA00022801"/>
    </source>
</evidence>
<feature type="compositionally biased region" description="Polar residues" evidence="10">
    <location>
        <begin position="1"/>
        <end position="12"/>
    </location>
</feature>
<keyword evidence="4" id="KW-0732">Signal</keyword>
<organism evidence="13 14">
    <name type="scientific">Malassezia pachydermatis</name>
    <dbReference type="NCBI Taxonomy" id="77020"/>
    <lineage>
        <taxon>Eukaryota</taxon>
        <taxon>Fungi</taxon>
        <taxon>Dikarya</taxon>
        <taxon>Basidiomycota</taxon>
        <taxon>Ustilaginomycotina</taxon>
        <taxon>Malasseziomycetes</taxon>
        <taxon>Malasseziales</taxon>
        <taxon>Malasseziaceae</taxon>
        <taxon>Malassezia</taxon>
    </lineage>
</organism>
<dbReference type="InterPro" id="IPR017853">
    <property type="entry name" value="GH"/>
</dbReference>
<dbReference type="InterPro" id="IPR050386">
    <property type="entry name" value="Glycosyl_hydrolase_5"/>
</dbReference>
<feature type="transmembrane region" description="Helical" evidence="11">
    <location>
        <begin position="298"/>
        <end position="324"/>
    </location>
</feature>
<comment type="subcellular location">
    <subcellularLocation>
        <location evidence="1">Secreted</location>
    </subcellularLocation>
</comment>
<dbReference type="PANTHER" id="PTHR31297:SF1">
    <property type="entry name" value="GLUCAN 1,3-BETA-GLUCOSIDASE I_II-RELATED"/>
    <property type="match status" value="1"/>
</dbReference>
<keyword evidence="11" id="KW-0812">Transmembrane</keyword>
<evidence type="ECO:0000256" key="4">
    <source>
        <dbReference type="ARBA" id="ARBA00022729"/>
    </source>
</evidence>
<dbReference type="AlphaFoldDB" id="A0A0M9VNX5"/>
<keyword evidence="6" id="KW-0326">Glycosidase</keyword>
<dbReference type="EMBL" id="LGAV01000005">
    <property type="protein sequence ID" value="KOS13823.1"/>
    <property type="molecule type" value="Genomic_DNA"/>
</dbReference>
<dbReference type="Proteomes" id="UP000037751">
    <property type="component" value="Unassembled WGS sequence"/>
</dbReference>
<feature type="region of interest" description="Disordered" evidence="10">
    <location>
        <begin position="333"/>
        <end position="362"/>
    </location>
</feature>
<dbReference type="PANTHER" id="PTHR31297">
    <property type="entry name" value="GLUCAN ENDO-1,6-BETA-GLUCOSIDASE B"/>
    <property type="match status" value="1"/>
</dbReference>
<dbReference type="GO" id="GO:0071555">
    <property type="term" value="P:cell wall organization"/>
    <property type="evidence" value="ECO:0007669"/>
    <property type="project" value="UniProtKB-KW"/>
</dbReference>
<feature type="region of interest" description="Disordered" evidence="10">
    <location>
        <begin position="170"/>
        <end position="290"/>
    </location>
</feature>
<feature type="compositionally biased region" description="Low complexity" evidence="10">
    <location>
        <begin position="29"/>
        <end position="41"/>
    </location>
</feature>
<proteinExistence type="inferred from homology"/>
<evidence type="ECO:0000256" key="2">
    <source>
        <dbReference type="ARBA" id="ARBA00005641"/>
    </source>
</evidence>
<dbReference type="SUPFAM" id="SSF51445">
    <property type="entry name" value="(Trans)glycosidases"/>
    <property type="match status" value="1"/>
</dbReference>
<dbReference type="Gene3D" id="3.20.20.80">
    <property type="entry name" value="Glycosidases"/>
    <property type="match status" value="1"/>
</dbReference>
<accession>A0A0M9VNX5</accession>
<feature type="domain" description="Glycoside hydrolase family 5" evidence="12">
    <location>
        <begin position="435"/>
        <end position="691"/>
    </location>
</feature>
<evidence type="ECO:0000256" key="1">
    <source>
        <dbReference type="ARBA" id="ARBA00004613"/>
    </source>
</evidence>
<dbReference type="GO" id="GO:0009986">
    <property type="term" value="C:cell surface"/>
    <property type="evidence" value="ECO:0007669"/>
    <property type="project" value="TreeGrafter"/>
</dbReference>
<keyword evidence="11" id="KW-1133">Transmembrane helix</keyword>
<evidence type="ECO:0000313" key="13">
    <source>
        <dbReference type="EMBL" id="KOS13823.1"/>
    </source>
</evidence>
<keyword evidence="7" id="KW-0961">Cell wall biogenesis/degradation</keyword>
<comment type="caution">
    <text evidence="13">The sequence shown here is derived from an EMBL/GenBank/DDBJ whole genome shotgun (WGS) entry which is preliminary data.</text>
</comment>
<dbReference type="GeneID" id="28728096"/>
<dbReference type="Pfam" id="PF00150">
    <property type="entry name" value="Cellulase"/>
    <property type="match status" value="1"/>
</dbReference>
<evidence type="ECO:0000256" key="10">
    <source>
        <dbReference type="SAM" id="MobiDB-lite"/>
    </source>
</evidence>
<evidence type="ECO:0000256" key="8">
    <source>
        <dbReference type="ARBA" id="ARBA00036824"/>
    </source>
</evidence>
<feature type="compositionally biased region" description="Polar residues" evidence="10">
    <location>
        <begin position="82"/>
        <end position="95"/>
    </location>
</feature>
<feature type="region of interest" description="Disordered" evidence="10">
    <location>
        <begin position="1"/>
        <end position="100"/>
    </location>
</feature>
<reference evidence="13 14" key="1">
    <citation type="submission" date="2015-07" db="EMBL/GenBank/DDBJ databases">
        <title>Draft Genome Sequence of Malassezia furfur CBS1878 and Malassezia pachydermatis CBS1879.</title>
        <authorList>
            <person name="Triana S."/>
            <person name="Ohm R."/>
            <person name="Gonzalez A."/>
            <person name="DeCock H."/>
            <person name="Restrepo S."/>
            <person name="Celis A."/>
        </authorList>
    </citation>
    <scope>NUCLEOTIDE SEQUENCE [LARGE SCALE GENOMIC DNA]</scope>
    <source>
        <strain evidence="13 14">CBS 1879</strain>
    </source>
</reference>
<evidence type="ECO:0000313" key="14">
    <source>
        <dbReference type="Proteomes" id="UP000037751"/>
    </source>
</evidence>
<protein>
    <recommendedName>
        <fullName evidence="9">glucan 1,3-beta-glucosidase</fullName>
        <ecNumber evidence="9">3.2.1.58</ecNumber>
    </recommendedName>
</protein>
<dbReference type="GO" id="GO:0005576">
    <property type="term" value="C:extracellular region"/>
    <property type="evidence" value="ECO:0007669"/>
    <property type="project" value="UniProtKB-SubCell"/>
</dbReference>
<sequence>MASTNPFRQGGQTAPAPPSESAHEDSRPSSFATASTAHASTVSYKVGEVAGRPGVAPPRWAYGHSIAGRQRQGPYLDAYRSESPNPSSNGHTVENSDAESFASARFFDAATPQGSEYHDADLAPPTTTTIPMSSLGTTQEEVFKDGTTQPTIHTVKSPATQPTIHTTAPVAGSAATVQTAPPPPAGTTTIRAARPTASSSSSSIPRSAAAGGAAGATAAAGAATAPSHPSAEPVFVSQSSIPPAGSQPVTAPGMAPPVASDDLESGPVPIMSHVMNMQDDPSSVPPPAPRQPSFLQRWWRWILAVIAIIVILAIALGVGLGVGLNNGSSDKNNLASPGAKSNSPGAQSSSMAAQDSKAASEAKNLKPLPRWDWTSKTQKVFGTNLGGLFMLERWLYEDWMVQAGGYDAWDEYHMSLNLGDKMVDQLNYILDTWFTEADMDTIQSAGINMIRIPIGYWPFLSTELTKEPYRNATHLDKLSDVMYWSWKRNMYVLIDMHGMPGSQNNDQSSGYNNTQLDSQQISMWYTPENQNFSRQAVTNMLDWVDRHPAKSVIAGVTTVNEPKVYTNDTYMSLLKDYYDWSLQTLRKYKLPLIAHHAFLNNPYDYWQSYASNQDPSEFILDDHPYPAWYQTPEPEDQTVMTNNICKFAQSTSQFPVPVLMGEYSAVSNVNTTDWTTQYLNTEVKVFGWSAGSMFFNFRVNASANPVVGPSQIIGKKYSMLDMMKQNSPIGTFPRRDNSTSVVNWTNSLSSACGDNPGMQW</sequence>
<dbReference type="VEuPathDB" id="FungiDB:Malapachy_1722"/>
<name>A0A0M9VNX5_9BASI</name>
<keyword evidence="11" id="KW-0472">Membrane</keyword>
<keyword evidence="14" id="KW-1185">Reference proteome</keyword>
<keyword evidence="5" id="KW-0378">Hydrolase</keyword>
<gene>
    <name evidence="13" type="ORF">Malapachy_1722</name>
</gene>
<dbReference type="OrthoDB" id="62120at2759"/>
<feature type="compositionally biased region" description="Low complexity" evidence="10">
    <location>
        <begin position="186"/>
        <end position="231"/>
    </location>
</feature>
<evidence type="ECO:0000259" key="12">
    <source>
        <dbReference type="Pfam" id="PF00150"/>
    </source>
</evidence>
<keyword evidence="3" id="KW-0964">Secreted</keyword>
<dbReference type="InterPro" id="IPR001547">
    <property type="entry name" value="Glyco_hydro_5"/>
</dbReference>
<comment type="catalytic activity">
    <reaction evidence="8">
        <text>Successive hydrolysis of beta-D-glucose units from the non-reducing ends of (1-&gt;3)-beta-D-glucans, releasing alpha-glucose.</text>
        <dbReference type="EC" id="3.2.1.58"/>
    </reaction>
</comment>
<evidence type="ECO:0000256" key="3">
    <source>
        <dbReference type="ARBA" id="ARBA00022525"/>
    </source>
</evidence>
<comment type="similarity">
    <text evidence="2">Belongs to the glycosyl hydrolase 5 (cellulase A) family.</text>
</comment>
<evidence type="ECO:0000256" key="6">
    <source>
        <dbReference type="ARBA" id="ARBA00023295"/>
    </source>
</evidence>
<dbReference type="EC" id="3.2.1.58" evidence="9"/>
<feature type="compositionally biased region" description="Polar residues" evidence="10">
    <location>
        <begin position="333"/>
        <end position="353"/>
    </location>
</feature>
<evidence type="ECO:0000256" key="11">
    <source>
        <dbReference type="SAM" id="Phobius"/>
    </source>
</evidence>
<dbReference type="RefSeq" id="XP_017991455.1">
    <property type="nucleotide sequence ID" value="XM_018136221.1"/>
</dbReference>
<dbReference type="GO" id="GO:0009251">
    <property type="term" value="P:glucan catabolic process"/>
    <property type="evidence" value="ECO:0007669"/>
    <property type="project" value="TreeGrafter"/>
</dbReference>
<dbReference type="STRING" id="77020.A0A0M9VNX5"/>
<evidence type="ECO:0000256" key="9">
    <source>
        <dbReference type="ARBA" id="ARBA00038929"/>
    </source>
</evidence>
<dbReference type="GO" id="GO:0004338">
    <property type="term" value="F:glucan exo-1,3-beta-glucosidase activity"/>
    <property type="evidence" value="ECO:0007669"/>
    <property type="project" value="UniProtKB-EC"/>
</dbReference>